<gene>
    <name evidence="2" type="ORF">AMAG_19713</name>
</gene>
<organism evidence="2 3">
    <name type="scientific">Allomyces macrogynus (strain ATCC 38327)</name>
    <name type="common">Allomyces javanicus var. macrogynus</name>
    <dbReference type="NCBI Taxonomy" id="578462"/>
    <lineage>
        <taxon>Eukaryota</taxon>
        <taxon>Fungi</taxon>
        <taxon>Fungi incertae sedis</taxon>
        <taxon>Blastocladiomycota</taxon>
        <taxon>Blastocladiomycetes</taxon>
        <taxon>Blastocladiales</taxon>
        <taxon>Blastocladiaceae</taxon>
        <taxon>Allomyces</taxon>
    </lineage>
</organism>
<sequence length="211" mass="22000">MMEKATSTESTPASTPPTQPADVPPPPYATEPRFGDVVVDAPPGSPHVMPANTLTPPAAAYLIAQVQVSGSGARVLPGPQASWRASTTVQNDAHLDAVRAWVAVQVQAARRASSSPLAASASPVVGERDLAGPEVAVDPCSPPESPAPRASPGQPLGLDWTMTDHSDWTTLTVDQVDESGRHQPRRSKLRNRADDEDGVRSGCCSGVCVVM</sequence>
<reference evidence="2 3" key="1">
    <citation type="submission" date="2009-11" db="EMBL/GenBank/DDBJ databases">
        <title>Annotation of Allomyces macrogynus ATCC 38327.</title>
        <authorList>
            <consortium name="The Broad Institute Genome Sequencing Platform"/>
            <person name="Russ C."/>
            <person name="Cuomo C."/>
            <person name="Burger G."/>
            <person name="Gray M.W."/>
            <person name="Holland P.W.H."/>
            <person name="King N."/>
            <person name="Lang F.B.F."/>
            <person name="Roger A.J."/>
            <person name="Ruiz-Trillo I."/>
            <person name="Young S.K."/>
            <person name="Zeng Q."/>
            <person name="Gargeya S."/>
            <person name="Fitzgerald M."/>
            <person name="Haas B."/>
            <person name="Abouelleil A."/>
            <person name="Alvarado L."/>
            <person name="Arachchi H.M."/>
            <person name="Berlin A."/>
            <person name="Chapman S.B."/>
            <person name="Gearin G."/>
            <person name="Goldberg J."/>
            <person name="Griggs A."/>
            <person name="Gujja S."/>
            <person name="Hansen M."/>
            <person name="Heiman D."/>
            <person name="Howarth C."/>
            <person name="Larimer J."/>
            <person name="Lui A."/>
            <person name="MacDonald P.J.P."/>
            <person name="McCowen C."/>
            <person name="Montmayeur A."/>
            <person name="Murphy C."/>
            <person name="Neiman D."/>
            <person name="Pearson M."/>
            <person name="Priest M."/>
            <person name="Roberts A."/>
            <person name="Saif S."/>
            <person name="Shea T."/>
            <person name="Sisk P."/>
            <person name="Stolte C."/>
            <person name="Sykes S."/>
            <person name="Wortman J."/>
            <person name="Nusbaum C."/>
            <person name="Birren B."/>
        </authorList>
    </citation>
    <scope>NUCLEOTIDE SEQUENCE [LARGE SCALE GENOMIC DNA]</scope>
    <source>
        <strain evidence="2 3">ATCC 38327</strain>
    </source>
</reference>
<feature type="region of interest" description="Disordered" evidence="1">
    <location>
        <begin position="133"/>
        <end position="156"/>
    </location>
</feature>
<accession>A0A0L0SZN3</accession>
<evidence type="ECO:0000313" key="2">
    <source>
        <dbReference type="EMBL" id="KNE67814.1"/>
    </source>
</evidence>
<dbReference type="EMBL" id="GG745354">
    <property type="protein sequence ID" value="KNE67814.1"/>
    <property type="molecule type" value="Genomic_DNA"/>
</dbReference>
<feature type="compositionally biased region" description="Low complexity" evidence="1">
    <location>
        <begin position="1"/>
        <end position="13"/>
    </location>
</feature>
<feature type="compositionally biased region" description="Pro residues" evidence="1">
    <location>
        <begin position="14"/>
        <end position="29"/>
    </location>
</feature>
<evidence type="ECO:0000313" key="3">
    <source>
        <dbReference type="Proteomes" id="UP000054350"/>
    </source>
</evidence>
<evidence type="ECO:0000256" key="1">
    <source>
        <dbReference type="SAM" id="MobiDB-lite"/>
    </source>
</evidence>
<proteinExistence type="predicted"/>
<name>A0A0L0SZN3_ALLM3</name>
<keyword evidence="3" id="KW-1185">Reference proteome</keyword>
<dbReference type="Proteomes" id="UP000054350">
    <property type="component" value="Unassembled WGS sequence"/>
</dbReference>
<feature type="region of interest" description="Disordered" evidence="1">
    <location>
        <begin position="1"/>
        <end position="51"/>
    </location>
</feature>
<feature type="region of interest" description="Disordered" evidence="1">
    <location>
        <begin position="174"/>
        <end position="198"/>
    </location>
</feature>
<dbReference type="VEuPathDB" id="FungiDB:AMAG_19713"/>
<protein>
    <submittedName>
        <fullName evidence="2">Uncharacterized protein</fullName>
    </submittedName>
</protein>
<reference evidence="3" key="2">
    <citation type="submission" date="2009-11" db="EMBL/GenBank/DDBJ databases">
        <title>The Genome Sequence of Allomyces macrogynus strain ATCC 38327.</title>
        <authorList>
            <consortium name="The Broad Institute Genome Sequencing Platform"/>
            <person name="Russ C."/>
            <person name="Cuomo C."/>
            <person name="Shea T."/>
            <person name="Young S.K."/>
            <person name="Zeng Q."/>
            <person name="Koehrsen M."/>
            <person name="Haas B."/>
            <person name="Borodovsky M."/>
            <person name="Guigo R."/>
            <person name="Alvarado L."/>
            <person name="Berlin A."/>
            <person name="Borenstein D."/>
            <person name="Chen Z."/>
            <person name="Engels R."/>
            <person name="Freedman E."/>
            <person name="Gellesch M."/>
            <person name="Goldberg J."/>
            <person name="Griggs A."/>
            <person name="Gujja S."/>
            <person name="Heiman D."/>
            <person name="Hepburn T."/>
            <person name="Howarth C."/>
            <person name="Jen D."/>
            <person name="Larson L."/>
            <person name="Lewis B."/>
            <person name="Mehta T."/>
            <person name="Park D."/>
            <person name="Pearson M."/>
            <person name="Roberts A."/>
            <person name="Saif S."/>
            <person name="Shenoy N."/>
            <person name="Sisk P."/>
            <person name="Stolte C."/>
            <person name="Sykes S."/>
            <person name="Walk T."/>
            <person name="White J."/>
            <person name="Yandava C."/>
            <person name="Burger G."/>
            <person name="Gray M.W."/>
            <person name="Holland P.W.H."/>
            <person name="King N."/>
            <person name="Lang F.B.F."/>
            <person name="Roger A.J."/>
            <person name="Ruiz-Trillo I."/>
            <person name="Lander E."/>
            <person name="Nusbaum C."/>
        </authorList>
    </citation>
    <scope>NUCLEOTIDE SEQUENCE [LARGE SCALE GENOMIC DNA]</scope>
    <source>
        <strain evidence="3">ATCC 38327</strain>
    </source>
</reference>
<dbReference type="AlphaFoldDB" id="A0A0L0SZN3"/>